<sequence length="158" mass="16873">MVKKAFIQGIVALFVVTIISYGMVDSAEASPSSLVVTQSEANELGQSFTTTQNVTRDEMWSFYDDAVYAENNEAFVTGVATSIALSPLRRVGISVSSGAVASYFSTFIIDHGSDAVVNAIRNNPDAQSFDVTLSYSKNSARGQDNIYDVDGMSISPSS</sequence>
<dbReference type="Proteomes" id="UP000319756">
    <property type="component" value="Chromosome"/>
</dbReference>
<accession>A0A514LGU3</accession>
<evidence type="ECO:0000313" key="2">
    <source>
        <dbReference type="Proteomes" id="UP000319756"/>
    </source>
</evidence>
<name>A0A514LGU3_9BACI</name>
<dbReference type="AlphaFoldDB" id="A0A514LGU3"/>
<protein>
    <submittedName>
        <fullName evidence="1">Uncharacterized protein</fullName>
    </submittedName>
</protein>
<keyword evidence="2" id="KW-1185">Reference proteome</keyword>
<dbReference type="KEGG" id="sale:EPH95_07595"/>
<reference evidence="2" key="1">
    <citation type="submission" date="2019-01" db="EMBL/GenBank/DDBJ databases">
        <title>Genomic analysis of Salicibibacter sp. NKC3-5.</title>
        <authorList>
            <person name="Oh Y.J."/>
        </authorList>
    </citation>
    <scope>NUCLEOTIDE SEQUENCE [LARGE SCALE GENOMIC DNA]</scope>
    <source>
        <strain evidence="2">NKC3-5</strain>
    </source>
</reference>
<gene>
    <name evidence="1" type="ORF">EPH95_07595</name>
</gene>
<proteinExistence type="predicted"/>
<dbReference type="EMBL" id="CP035485">
    <property type="protein sequence ID" value="QDI91064.1"/>
    <property type="molecule type" value="Genomic_DNA"/>
</dbReference>
<dbReference type="RefSeq" id="WP_142088782.1">
    <property type="nucleotide sequence ID" value="NZ_CP035485.1"/>
</dbReference>
<organism evidence="1 2">
    <name type="scientific">Salicibibacter halophilus</name>
    <dbReference type="NCBI Taxonomy" id="2502791"/>
    <lineage>
        <taxon>Bacteria</taxon>
        <taxon>Bacillati</taxon>
        <taxon>Bacillota</taxon>
        <taxon>Bacilli</taxon>
        <taxon>Bacillales</taxon>
        <taxon>Bacillaceae</taxon>
        <taxon>Salicibibacter</taxon>
    </lineage>
</organism>
<evidence type="ECO:0000313" key="1">
    <source>
        <dbReference type="EMBL" id="QDI91064.1"/>
    </source>
</evidence>